<gene>
    <name evidence="6" type="ORF">P691DRAFT_810827</name>
</gene>
<sequence length="524" mass="58572">MEVLAGSVNESDAVFMEFTSVVADIMSDSRAPVNTRHLALQLALTYVCGAGQTSLGSYFLRQDFFPIIIAFVKTPETEKYTFEAILFLCMLVNFHRSDAARLNSYLRRLSNCDDVEFFEKVDWAVDFALNAAVQSYRKLSDDTPPENLATGIVSLFTSWRPDKALSATPIDPPKELFKDQPIEAAVALFAIFEMVNLNRVFPSVLCQTMPSINPGKAKSGRQAPQAVLSTTITLSSYILAHASSTASPRVLAYANLSLRTLLSFLENLKPLGILFEPIAYIVPLCRQRLPTLPVHSGPRAPVCAILDCCVLWLRHNLQYKLEGSSYLLAINITQRVLWSLRSNHIRLEYEWKDLWSATLGLLNFIATKAQSIPTFRELGSLIDETTALIEYALSQGEQIFPSPGALHEFIYELIRFSGGIQMLRMLVRETDGLASPLKSPTWVSTRTAEERLNNILETVSFYEDKVSNADARTAKDAMRVVTREIESEGLHHSKPILDSEPPKRVEDAVGFVRYGYNDILALMS</sequence>
<dbReference type="Pfam" id="PF08427">
    <property type="entry name" value="ARMH3_C"/>
    <property type="match status" value="1"/>
</dbReference>
<accession>A0A9P5XMA8</accession>
<dbReference type="OrthoDB" id="2012278at2759"/>
<evidence type="ECO:0000313" key="7">
    <source>
        <dbReference type="Proteomes" id="UP000807342"/>
    </source>
</evidence>
<evidence type="ECO:0000313" key="6">
    <source>
        <dbReference type="EMBL" id="KAF9454112.1"/>
    </source>
</evidence>
<keyword evidence="4" id="KW-0472">Membrane</keyword>
<name>A0A9P5XMA8_9AGAR</name>
<dbReference type="PANTHER" id="PTHR13608">
    <property type="entry name" value="ARMADILLO-LIKE HELICAL DOMAIN-CONTAINING PROTEIN 3"/>
    <property type="match status" value="1"/>
</dbReference>
<keyword evidence="2" id="KW-0812">Transmembrane</keyword>
<keyword evidence="7" id="KW-1185">Reference proteome</keyword>
<dbReference type="InterPro" id="IPR013636">
    <property type="entry name" value="ARMH3_C"/>
</dbReference>
<evidence type="ECO:0000259" key="5">
    <source>
        <dbReference type="SMART" id="SM01158"/>
    </source>
</evidence>
<evidence type="ECO:0000256" key="3">
    <source>
        <dbReference type="ARBA" id="ARBA00022989"/>
    </source>
</evidence>
<dbReference type="EMBL" id="MU151056">
    <property type="protein sequence ID" value="KAF9454112.1"/>
    <property type="molecule type" value="Genomic_DNA"/>
</dbReference>
<proteinExistence type="predicted"/>
<evidence type="ECO:0000256" key="1">
    <source>
        <dbReference type="ARBA" id="ARBA00004370"/>
    </source>
</evidence>
<evidence type="ECO:0000256" key="4">
    <source>
        <dbReference type="ARBA" id="ARBA00023136"/>
    </source>
</evidence>
<comment type="caution">
    <text evidence="6">The sequence shown here is derived from an EMBL/GenBank/DDBJ whole genome shotgun (WGS) entry which is preliminary data.</text>
</comment>
<comment type="subcellular location">
    <subcellularLocation>
        <location evidence="1">Membrane</location>
    </subcellularLocation>
</comment>
<protein>
    <recommendedName>
        <fullName evidence="5">Armadillo-like helical domain-containing protein</fullName>
    </recommendedName>
</protein>
<dbReference type="Proteomes" id="UP000807342">
    <property type="component" value="Unassembled WGS sequence"/>
</dbReference>
<reference evidence="6" key="1">
    <citation type="submission" date="2020-11" db="EMBL/GenBank/DDBJ databases">
        <authorList>
            <consortium name="DOE Joint Genome Institute"/>
            <person name="Ahrendt S."/>
            <person name="Riley R."/>
            <person name="Andreopoulos W."/>
            <person name="Labutti K."/>
            <person name="Pangilinan J."/>
            <person name="Ruiz-Duenas F.J."/>
            <person name="Barrasa J.M."/>
            <person name="Sanchez-Garcia M."/>
            <person name="Camarero S."/>
            <person name="Miyauchi S."/>
            <person name="Serrano A."/>
            <person name="Linde D."/>
            <person name="Babiker R."/>
            <person name="Drula E."/>
            <person name="Ayuso-Fernandez I."/>
            <person name="Pacheco R."/>
            <person name="Padilla G."/>
            <person name="Ferreira P."/>
            <person name="Barriuso J."/>
            <person name="Kellner H."/>
            <person name="Castanera R."/>
            <person name="Alfaro M."/>
            <person name="Ramirez L."/>
            <person name="Pisabarro A.G."/>
            <person name="Kuo A."/>
            <person name="Tritt A."/>
            <person name="Lipzen A."/>
            <person name="He G."/>
            <person name="Yan M."/>
            <person name="Ng V."/>
            <person name="Cullen D."/>
            <person name="Martin F."/>
            <person name="Rosso M.-N."/>
            <person name="Henrissat B."/>
            <person name="Hibbett D."/>
            <person name="Martinez A.T."/>
            <person name="Grigoriev I.V."/>
        </authorList>
    </citation>
    <scope>NUCLEOTIDE SEQUENCE</scope>
    <source>
        <strain evidence="6">MF-IS2</strain>
    </source>
</reference>
<evidence type="ECO:0000256" key="2">
    <source>
        <dbReference type="ARBA" id="ARBA00022692"/>
    </source>
</evidence>
<dbReference type="PANTHER" id="PTHR13608:SF3">
    <property type="entry name" value="ARMADILLO-LIKE HELICAL DOMAIN-CONTAINING PROTEIN 3"/>
    <property type="match status" value="1"/>
</dbReference>
<keyword evidence="3" id="KW-1133">Transmembrane helix</keyword>
<dbReference type="AlphaFoldDB" id="A0A9P5XMA8"/>
<dbReference type="GO" id="GO:0016020">
    <property type="term" value="C:membrane"/>
    <property type="evidence" value="ECO:0007669"/>
    <property type="project" value="UniProtKB-SubCell"/>
</dbReference>
<dbReference type="GO" id="GO:0005829">
    <property type="term" value="C:cytosol"/>
    <property type="evidence" value="ECO:0007669"/>
    <property type="project" value="TreeGrafter"/>
</dbReference>
<feature type="domain" description="Armadillo-like helical" evidence="5">
    <location>
        <begin position="293"/>
        <end position="523"/>
    </location>
</feature>
<dbReference type="SMART" id="SM01158">
    <property type="entry name" value="DUF1741"/>
    <property type="match status" value="1"/>
</dbReference>
<dbReference type="InterPro" id="IPR039868">
    <property type="entry name" value="ARMD3-like"/>
</dbReference>
<organism evidence="6 7">
    <name type="scientific">Macrolepiota fuliginosa MF-IS2</name>
    <dbReference type="NCBI Taxonomy" id="1400762"/>
    <lineage>
        <taxon>Eukaryota</taxon>
        <taxon>Fungi</taxon>
        <taxon>Dikarya</taxon>
        <taxon>Basidiomycota</taxon>
        <taxon>Agaricomycotina</taxon>
        <taxon>Agaricomycetes</taxon>
        <taxon>Agaricomycetidae</taxon>
        <taxon>Agaricales</taxon>
        <taxon>Agaricineae</taxon>
        <taxon>Agaricaceae</taxon>
        <taxon>Macrolepiota</taxon>
    </lineage>
</organism>